<keyword evidence="5 8" id="KW-0648">Protein biosynthesis</keyword>
<dbReference type="InterPro" id="IPR054608">
    <property type="entry name" value="SYY-like_C"/>
</dbReference>
<comment type="subunit">
    <text evidence="8">Homodimer.</text>
</comment>
<feature type="binding site" evidence="8">
    <location>
        <position position="33"/>
    </location>
    <ligand>
        <name>L-tyrosine</name>
        <dbReference type="ChEBI" id="CHEBI:58315"/>
    </ligand>
</feature>
<evidence type="ECO:0000256" key="6">
    <source>
        <dbReference type="ARBA" id="ARBA00023146"/>
    </source>
</evidence>
<dbReference type="PRINTS" id="PR01040">
    <property type="entry name" value="TRNASYNTHTYR"/>
</dbReference>
<organism evidence="11 12">
    <name type="scientific">Hymenobacter persicinus</name>
    <dbReference type="NCBI Taxonomy" id="2025506"/>
    <lineage>
        <taxon>Bacteria</taxon>
        <taxon>Pseudomonadati</taxon>
        <taxon>Bacteroidota</taxon>
        <taxon>Cytophagia</taxon>
        <taxon>Cytophagales</taxon>
        <taxon>Hymenobacteraceae</taxon>
        <taxon>Hymenobacter</taxon>
    </lineage>
</organism>
<feature type="short sequence motif" description="'KMSKS' region" evidence="8">
    <location>
        <begin position="237"/>
        <end position="241"/>
    </location>
</feature>
<feature type="domain" description="Tyrosine--tRNA ligase SYY-like C-terminal" evidence="10">
    <location>
        <begin position="345"/>
        <end position="428"/>
    </location>
</feature>
<keyword evidence="8" id="KW-0963">Cytoplasm</keyword>
<evidence type="ECO:0000256" key="1">
    <source>
        <dbReference type="ARBA" id="ARBA00022598"/>
    </source>
</evidence>
<dbReference type="EMBL" id="SEWE01000004">
    <property type="protein sequence ID" value="RYU83373.1"/>
    <property type="molecule type" value="Genomic_DNA"/>
</dbReference>
<dbReference type="EC" id="6.1.1.1" evidence="8"/>
<evidence type="ECO:0000256" key="3">
    <source>
        <dbReference type="ARBA" id="ARBA00022840"/>
    </source>
</evidence>
<evidence type="ECO:0000256" key="9">
    <source>
        <dbReference type="PROSITE-ProRule" id="PRU00182"/>
    </source>
</evidence>
<evidence type="ECO:0000256" key="8">
    <source>
        <dbReference type="HAMAP-Rule" id="MF_02006"/>
    </source>
</evidence>
<dbReference type="PROSITE" id="PS00178">
    <property type="entry name" value="AA_TRNA_LIGASE_I"/>
    <property type="match status" value="1"/>
</dbReference>
<dbReference type="GO" id="GO:0004831">
    <property type="term" value="F:tyrosine-tRNA ligase activity"/>
    <property type="evidence" value="ECO:0007669"/>
    <property type="project" value="UniProtKB-UniRule"/>
</dbReference>
<dbReference type="GO" id="GO:0005524">
    <property type="term" value="F:ATP binding"/>
    <property type="evidence" value="ECO:0007669"/>
    <property type="project" value="UniProtKB-UniRule"/>
</dbReference>
<evidence type="ECO:0000256" key="4">
    <source>
        <dbReference type="ARBA" id="ARBA00022884"/>
    </source>
</evidence>
<dbReference type="Pfam" id="PF22421">
    <property type="entry name" value="SYY_C-terminal"/>
    <property type="match status" value="1"/>
</dbReference>
<evidence type="ECO:0000256" key="7">
    <source>
        <dbReference type="ARBA" id="ARBA00048248"/>
    </source>
</evidence>
<reference evidence="11 12" key="1">
    <citation type="submission" date="2019-02" db="EMBL/GenBank/DDBJ databases">
        <title>Bacterial novel species isolated from soil.</title>
        <authorList>
            <person name="Jung H.-Y."/>
        </authorList>
    </citation>
    <scope>NUCLEOTIDE SEQUENCE [LARGE SCALE GENOMIC DNA]</scope>
    <source>
        <strain evidence="11 12">1-3-3-3</strain>
    </source>
</reference>
<accession>A0A4Q5LHD4</accession>
<feature type="binding site" evidence="8">
    <location>
        <position position="179"/>
    </location>
    <ligand>
        <name>L-tyrosine</name>
        <dbReference type="ChEBI" id="CHEBI:58315"/>
    </ligand>
</feature>
<dbReference type="InterPro" id="IPR024088">
    <property type="entry name" value="Tyr-tRNA-ligase_bac-type"/>
</dbReference>
<feature type="binding site" evidence="8">
    <location>
        <position position="175"/>
    </location>
    <ligand>
        <name>L-tyrosine</name>
        <dbReference type="ChEBI" id="CHEBI:58315"/>
    </ligand>
</feature>
<dbReference type="InterPro" id="IPR014729">
    <property type="entry name" value="Rossmann-like_a/b/a_fold"/>
</dbReference>
<comment type="function">
    <text evidence="8">Catalyzes the attachment of tyrosine to tRNA(Tyr) in a two-step reaction: tyrosine is first activated by ATP to form Tyr-AMP and then transferred to the acceptor end of tRNA(Tyr).</text>
</comment>
<protein>
    <recommendedName>
        <fullName evidence="8">Tyrosine--tRNA ligase</fullName>
        <ecNumber evidence="8">6.1.1.1</ecNumber>
    </recommendedName>
    <alternativeName>
        <fullName evidence="8">Tyrosyl-tRNA synthetase</fullName>
        <shortName evidence="8">TyrRS</shortName>
    </alternativeName>
</protein>
<dbReference type="CDD" id="cd00805">
    <property type="entry name" value="TyrRS_core"/>
    <property type="match status" value="1"/>
</dbReference>
<dbReference type="PROSITE" id="PS50889">
    <property type="entry name" value="S4"/>
    <property type="match status" value="1"/>
</dbReference>
<name>A0A4Q5LHD4_9BACT</name>
<evidence type="ECO:0000256" key="2">
    <source>
        <dbReference type="ARBA" id="ARBA00022741"/>
    </source>
</evidence>
<dbReference type="Gene3D" id="1.10.240.10">
    <property type="entry name" value="Tyrosyl-Transfer RNA Synthetase"/>
    <property type="match status" value="1"/>
</dbReference>
<feature type="binding site" evidence="8">
    <location>
        <position position="240"/>
    </location>
    <ligand>
        <name>ATP</name>
        <dbReference type="ChEBI" id="CHEBI:30616"/>
    </ligand>
</feature>
<dbReference type="GO" id="GO:0003723">
    <property type="term" value="F:RNA binding"/>
    <property type="evidence" value="ECO:0007669"/>
    <property type="project" value="UniProtKB-KW"/>
</dbReference>
<dbReference type="SUPFAM" id="SSF55174">
    <property type="entry name" value="Alpha-L RNA-binding motif"/>
    <property type="match status" value="1"/>
</dbReference>
<keyword evidence="1 8" id="KW-0436">Ligase</keyword>
<comment type="similarity">
    <text evidence="8">Belongs to the class-I aminoacyl-tRNA synthetase family. TyrS type 1 subfamily.</text>
</comment>
<gene>
    <name evidence="8" type="primary">tyrS</name>
    <name evidence="11" type="ORF">EWM57_03550</name>
</gene>
<dbReference type="InterPro" id="IPR024107">
    <property type="entry name" value="Tyr-tRNA-ligase_bac_1"/>
</dbReference>
<keyword evidence="2 8" id="KW-0547">Nucleotide-binding</keyword>
<comment type="catalytic activity">
    <reaction evidence="7 8">
        <text>tRNA(Tyr) + L-tyrosine + ATP = L-tyrosyl-tRNA(Tyr) + AMP + diphosphate + H(+)</text>
        <dbReference type="Rhea" id="RHEA:10220"/>
        <dbReference type="Rhea" id="RHEA-COMP:9706"/>
        <dbReference type="Rhea" id="RHEA-COMP:9707"/>
        <dbReference type="ChEBI" id="CHEBI:15378"/>
        <dbReference type="ChEBI" id="CHEBI:30616"/>
        <dbReference type="ChEBI" id="CHEBI:33019"/>
        <dbReference type="ChEBI" id="CHEBI:58315"/>
        <dbReference type="ChEBI" id="CHEBI:78442"/>
        <dbReference type="ChEBI" id="CHEBI:78536"/>
        <dbReference type="ChEBI" id="CHEBI:456215"/>
        <dbReference type="EC" id="6.1.1.1"/>
    </reaction>
</comment>
<dbReference type="InterPro" id="IPR001412">
    <property type="entry name" value="aa-tRNA-synth_I_CS"/>
</dbReference>
<dbReference type="Gene3D" id="3.40.50.620">
    <property type="entry name" value="HUPs"/>
    <property type="match status" value="1"/>
</dbReference>
<dbReference type="GO" id="GO:0005829">
    <property type="term" value="C:cytosol"/>
    <property type="evidence" value="ECO:0007669"/>
    <property type="project" value="TreeGrafter"/>
</dbReference>
<evidence type="ECO:0000313" key="11">
    <source>
        <dbReference type="EMBL" id="RYU83373.1"/>
    </source>
</evidence>
<keyword evidence="4 9" id="KW-0694">RNA-binding</keyword>
<dbReference type="AlphaFoldDB" id="A0A4Q5LHD4"/>
<keyword evidence="12" id="KW-1185">Reference proteome</keyword>
<comment type="caution">
    <text evidence="11">The sequence shown here is derived from an EMBL/GenBank/DDBJ whole genome shotgun (WGS) entry which is preliminary data.</text>
</comment>
<evidence type="ECO:0000256" key="5">
    <source>
        <dbReference type="ARBA" id="ARBA00022917"/>
    </source>
</evidence>
<dbReference type="Gene3D" id="3.10.290.10">
    <property type="entry name" value="RNA-binding S4 domain"/>
    <property type="match status" value="1"/>
</dbReference>
<dbReference type="RefSeq" id="WP_129919753.1">
    <property type="nucleotide sequence ID" value="NZ_SEWE01000004.1"/>
</dbReference>
<dbReference type="PANTHER" id="PTHR11766:SF0">
    <property type="entry name" value="TYROSINE--TRNA LIGASE, MITOCHONDRIAL"/>
    <property type="match status" value="1"/>
</dbReference>
<dbReference type="NCBIfam" id="TIGR00234">
    <property type="entry name" value="tyrS"/>
    <property type="match status" value="1"/>
</dbReference>
<keyword evidence="6 8" id="KW-0030">Aminoacyl-tRNA synthetase</keyword>
<evidence type="ECO:0000313" key="12">
    <source>
        <dbReference type="Proteomes" id="UP000294155"/>
    </source>
</evidence>
<sequence length="431" mass="47067">MNLIDELRWRGMFHDMMPGTEEHLLKNAPITGYIGFDPTAPSLHIGNLATIMLLVHLQRAGHRPLALVGGATGMIGDPSGKSAERNLLDETALRRNQAGIQAQLEKFLDFTPGPTGAQVVNNYDWFKDFGFLQFLREVGKHLTVNYMMAKDSVKRRISGNEDSGAEGISYTEFSYQLLQGYDFFHLYKELGTTLQMGASDQWGNITTGTELIRRMSGGEGKAYALTGQLITKADGTKYGKSETGTVWLDPTMTSPYQFYQFFLGAADEDAPRLIRVFTLLSQAEIEALEAEHAQAPHLRTLQKALAKDVTIRVHSAEAFEGALAASQVLFGGGDLASLPEATLLDVFAGVPQVEVSRAELADLDALTLLSTATGGVIFASKGEARKMVQNNGVKLNRQKVTLDQSATAVPALLDKYLVAQKGKSYFLIKLV</sequence>
<dbReference type="SUPFAM" id="SSF52374">
    <property type="entry name" value="Nucleotidylyl transferase"/>
    <property type="match status" value="1"/>
</dbReference>
<dbReference type="GO" id="GO:0006437">
    <property type="term" value="P:tyrosyl-tRNA aminoacylation"/>
    <property type="evidence" value="ECO:0007669"/>
    <property type="project" value="UniProtKB-UniRule"/>
</dbReference>
<dbReference type="InterPro" id="IPR002305">
    <property type="entry name" value="aa-tRNA-synth_Ic"/>
</dbReference>
<feature type="short sequence motif" description="'HIGH' region" evidence="8">
    <location>
        <begin position="38"/>
        <end position="47"/>
    </location>
</feature>
<dbReference type="InterPro" id="IPR036986">
    <property type="entry name" value="S4_RNA-bd_sf"/>
</dbReference>
<evidence type="ECO:0000259" key="10">
    <source>
        <dbReference type="Pfam" id="PF22421"/>
    </source>
</evidence>
<dbReference type="FunFam" id="1.10.240.10:FF:000001">
    <property type="entry name" value="Tyrosine--tRNA ligase"/>
    <property type="match status" value="1"/>
</dbReference>
<dbReference type="InterPro" id="IPR002307">
    <property type="entry name" value="Tyr-tRNA-ligase"/>
</dbReference>
<dbReference type="Pfam" id="PF00579">
    <property type="entry name" value="tRNA-synt_1b"/>
    <property type="match status" value="1"/>
</dbReference>
<dbReference type="HAMAP" id="MF_02006">
    <property type="entry name" value="Tyr_tRNA_synth_type1"/>
    <property type="match status" value="1"/>
</dbReference>
<proteinExistence type="inferred from homology"/>
<dbReference type="Proteomes" id="UP000294155">
    <property type="component" value="Unassembled WGS sequence"/>
</dbReference>
<dbReference type="OrthoDB" id="9804243at2"/>
<comment type="subcellular location">
    <subcellularLocation>
        <location evidence="8">Cytoplasm</location>
    </subcellularLocation>
</comment>
<keyword evidence="3 8" id="KW-0067">ATP-binding</keyword>
<dbReference type="PANTHER" id="PTHR11766">
    <property type="entry name" value="TYROSYL-TRNA SYNTHETASE"/>
    <property type="match status" value="1"/>
</dbReference>